<evidence type="ECO:0000256" key="1">
    <source>
        <dbReference type="ARBA" id="ARBA00023002"/>
    </source>
</evidence>
<name>A0A3L7APS1_9MICO</name>
<protein>
    <submittedName>
        <fullName evidence="4">NADP-dependent oxidoreductase</fullName>
    </submittedName>
</protein>
<comment type="caution">
    <text evidence="4">The sequence shown here is derived from an EMBL/GenBank/DDBJ whole genome shotgun (WGS) entry which is preliminary data.</text>
</comment>
<feature type="compositionally biased region" description="Basic and acidic residues" evidence="2">
    <location>
        <begin position="8"/>
        <end position="18"/>
    </location>
</feature>
<dbReference type="Pfam" id="PF00107">
    <property type="entry name" value="ADH_zinc_N"/>
    <property type="match status" value="1"/>
</dbReference>
<dbReference type="InterPro" id="IPR036291">
    <property type="entry name" value="NAD(P)-bd_dom_sf"/>
</dbReference>
<dbReference type="PANTHER" id="PTHR43205:SF7">
    <property type="entry name" value="PROSTAGLANDIN REDUCTASE 1"/>
    <property type="match status" value="1"/>
</dbReference>
<keyword evidence="5" id="KW-1185">Reference proteome</keyword>
<dbReference type="InterPro" id="IPR013149">
    <property type="entry name" value="ADH-like_C"/>
</dbReference>
<dbReference type="InterPro" id="IPR011032">
    <property type="entry name" value="GroES-like_sf"/>
</dbReference>
<evidence type="ECO:0000313" key="4">
    <source>
        <dbReference type="EMBL" id="RLP82347.1"/>
    </source>
</evidence>
<accession>A0A3L7APS1</accession>
<gene>
    <name evidence="4" type="ORF">D9V34_11210</name>
</gene>
<dbReference type="SUPFAM" id="SSF50129">
    <property type="entry name" value="GroES-like"/>
    <property type="match status" value="1"/>
</dbReference>
<reference evidence="4 5" key="1">
    <citation type="submission" date="2018-10" db="EMBL/GenBank/DDBJ databases">
        <authorList>
            <person name="Li J."/>
        </authorList>
    </citation>
    <scope>NUCLEOTIDE SEQUENCE [LARGE SCALE GENOMIC DNA]</scope>
    <source>
        <strain evidence="4 5">JCM 11654</strain>
    </source>
</reference>
<evidence type="ECO:0000256" key="2">
    <source>
        <dbReference type="SAM" id="MobiDB-lite"/>
    </source>
</evidence>
<dbReference type="SMART" id="SM00829">
    <property type="entry name" value="PKS_ER"/>
    <property type="match status" value="1"/>
</dbReference>
<dbReference type="InterPro" id="IPR041694">
    <property type="entry name" value="ADH_N_2"/>
</dbReference>
<feature type="domain" description="Enoyl reductase (ER)" evidence="3">
    <location>
        <begin position="44"/>
        <end position="360"/>
    </location>
</feature>
<dbReference type="AlphaFoldDB" id="A0A3L7APS1"/>
<dbReference type="SUPFAM" id="SSF51735">
    <property type="entry name" value="NAD(P)-binding Rossmann-fold domains"/>
    <property type="match status" value="1"/>
</dbReference>
<dbReference type="InterPro" id="IPR045010">
    <property type="entry name" value="MDR_fam"/>
</dbReference>
<evidence type="ECO:0000313" key="5">
    <source>
        <dbReference type="Proteomes" id="UP000269438"/>
    </source>
</evidence>
<dbReference type="EMBL" id="RCUY01000009">
    <property type="protein sequence ID" value="RLP82347.1"/>
    <property type="molecule type" value="Genomic_DNA"/>
</dbReference>
<dbReference type="Gene3D" id="3.90.180.10">
    <property type="entry name" value="Medium-chain alcohol dehydrogenases, catalytic domain"/>
    <property type="match status" value="1"/>
</dbReference>
<keyword evidence="1" id="KW-0560">Oxidoreductase</keyword>
<dbReference type="OrthoDB" id="9805663at2"/>
<evidence type="ECO:0000259" key="3">
    <source>
        <dbReference type="SMART" id="SM00829"/>
    </source>
</evidence>
<dbReference type="PANTHER" id="PTHR43205">
    <property type="entry name" value="PROSTAGLANDIN REDUCTASE"/>
    <property type="match status" value="1"/>
</dbReference>
<dbReference type="Proteomes" id="UP000269438">
    <property type="component" value="Unassembled WGS sequence"/>
</dbReference>
<dbReference type="CDD" id="cd05288">
    <property type="entry name" value="PGDH"/>
    <property type="match status" value="1"/>
</dbReference>
<proteinExistence type="predicted"/>
<dbReference type="Gene3D" id="3.40.50.720">
    <property type="entry name" value="NAD(P)-binding Rossmann-like Domain"/>
    <property type="match status" value="1"/>
</dbReference>
<sequence>MAVISGHAGEDSRQDRGETIPPPTEGCPVSVLSHRFQLVARPTGLPGAEHFEVVSEKLDLAALPRLAPPTLLVQNVLFSVDPYHREMMDGDWALHAPLEGRSAGRVLASTSPAFRPGDIVLHRRGYATHALVPAAEARKITPFKGVPLEAYLSILGGAGLTAYVGLTRIAELHGGQAMLVTAAGGGVGTAAARIARLLGASPIVGITSTPEKATRLLASGAFDRVIASRDAVALARMRAEGAGRFDAVLEGGGGDHLALAIDLVKPRGRIAWVGAIGHYTATEPPVAPRNLFTLVDKQVRLEGYLVASYRDLQQEFEDFLIPHILSGDVPLEVTVTHGFNQTIDALQGLFTGANLGKALVRLIPSV</sequence>
<dbReference type="Pfam" id="PF16884">
    <property type="entry name" value="ADH_N_2"/>
    <property type="match status" value="1"/>
</dbReference>
<organism evidence="4 5">
    <name type="scientific">Mycetocola lacteus</name>
    <dbReference type="NCBI Taxonomy" id="76637"/>
    <lineage>
        <taxon>Bacteria</taxon>
        <taxon>Bacillati</taxon>
        <taxon>Actinomycetota</taxon>
        <taxon>Actinomycetes</taxon>
        <taxon>Micrococcales</taxon>
        <taxon>Microbacteriaceae</taxon>
        <taxon>Mycetocola</taxon>
    </lineage>
</organism>
<dbReference type="GO" id="GO:0016628">
    <property type="term" value="F:oxidoreductase activity, acting on the CH-CH group of donors, NAD or NADP as acceptor"/>
    <property type="evidence" value="ECO:0007669"/>
    <property type="project" value="InterPro"/>
</dbReference>
<dbReference type="InterPro" id="IPR020843">
    <property type="entry name" value="ER"/>
</dbReference>
<feature type="region of interest" description="Disordered" evidence="2">
    <location>
        <begin position="1"/>
        <end position="26"/>
    </location>
</feature>